<dbReference type="RefSeq" id="WP_078110770.1">
    <property type="nucleotide sequence ID" value="NZ_CP065424.1"/>
</dbReference>
<reference evidence="2 3" key="1">
    <citation type="submission" date="2017-01" db="EMBL/GenBank/DDBJ databases">
        <title>Draft genome sequence of Bacillus oleronius.</title>
        <authorList>
            <person name="Allam M."/>
        </authorList>
    </citation>
    <scope>NUCLEOTIDE SEQUENCE [LARGE SCALE GENOMIC DNA]</scope>
    <source>
        <strain evidence="2 3">DSM 9356</strain>
    </source>
</reference>
<evidence type="ECO:0000256" key="1">
    <source>
        <dbReference type="SAM" id="Phobius"/>
    </source>
</evidence>
<feature type="transmembrane region" description="Helical" evidence="1">
    <location>
        <begin position="22"/>
        <end position="45"/>
    </location>
</feature>
<dbReference type="AlphaFoldDB" id="A0A8E2I5R1"/>
<dbReference type="EMBL" id="MTLA01000217">
    <property type="protein sequence ID" value="OOP67236.1"/>
    <property type="molecule type" value="Genomic_DNA"/>
</dbReference>
<comment type="caution">
    <text evidence="2">The sequence shown here is derived from an EMBL/GenBank/DDBJ whole genome shotgun (WGS) entry which is preliminary data.</text>
</comment>
<name>A0A8E2I5R1_9BACI</name>
<keyword evidence="1" id="KW-1133">Transmembrane helix</keyword>
<dbReference type="Gene3D" id="2.40.50.660">
    <property type="match status" value="1"/>
</dbReference>
<keyword evidence="3" id="KW-1185">Reference proteome</keyword>
<evidence type="ECO:0000313" key="2">
    <source>
        <dbReference type="EMBL" id="OOP67236.1"/>
    </source>
</evidence>
<organism evidence="2 3">
    <name type="scientific">Heyndrickxia oleronia</name>
    <dbReference type="NCBI Taxonomy" id="38875"/>
    <lineage>
        <taxon>Bacteria</taxon>
        <taxon>Bacillati</taxon>
        <taxon>Bacillota</taxon>
        <taxon>Bacilli</taxon>
        <taxon>Bacillales</taxon>
        <taxon>Bacillaceae</taxon>
        <taxon>Heyndrickxia</taxon>
    </lineage>
</organism>
<keyword evidence="1" id="KW-0472">Membrane</keyword>
<dbReference type="Pfam" id="PF10694">
    <property type="entry name" value="DUF2500"/>
    <property type="match status" value="1"/>
</dbReference>
<evidence type="ECO:0000313" key="3">
    <source>
        <dbReference type="Proteomes" id="UP000189761"/>
    </source>
</evidence>
<dbReference type="Proteomes" id="UP000189761">
    <property type="component" value="Unassembled WGS sequence"/>
</dbReference>
<keyword evidence="1" id="KW-0812">Transmembrane</keyword>
<accession>A0A8E2I5R1</accession>
<protein>
    <recommendedName>
        <fullName evidence="4">DUF2500 domain-containing protein</fullName>
    </recommendedName>
</protein>
<gene>
    <name evidence="2" type="ORF">BWZ43_16835</name>
</gene>
<sequence length="149" mass="17055">MLFKGLREEFILESFFYTGDTLFNLIPIFMGIIFIIVIGSIILNAGKGISQWKKNEDSPRLSVHAIISSKRTNISRHTHHHDDHMHSHSTSTTYYVTFQFESGDRSEFRISGKEYGQLAEGDSGTLTFQGTRYLGFERDFHSSQDTLRG</sequence>
<proteinExistence type="predicted"/>
<evidence type="ECO:0008006" key="4">
    <source>
        <dbReference type="Google" id="ProtNLM"/>
    </source>
</evidence>
<dbReference type="InterPro" id="IPR019635">
    <property type="entry name" value="DUF2500"/>
</dbReference>